<reference evidence="5" key="3">
    <citation type="submission" date="2020-01" db="EMBL/GenBank/DDBJ databases">
        <title>Complete genome sequence of Pseudomonas veronii strain PVy, a versatile degrader capable of using multiple contaminants as sole carbon sources.</title>
        <authorList>
            <person name="Lopez-Echartea E."/>
            <person name="Ridl J."/>
            <person name="Pajer P."/>
            <person name="Strejcek M."/>
            <person name="Suman J."/>
            <person name="Uhlik O."/>
        </authorList>
    </citation>
    <scope>NUCLEOTIDE SEQUENCE</scope>
    <source>
        <strain evidence="5">Pvy</strain>
    </source>
</reference>
<reference evidence="2 9" key="4">
    <citation type="submission" date="2020-12" db="EMBL/GenBank/DDBJ databases">
        <title>Comparative genomic insights into the epidemiology and virulence of plant pathogenic Pseudomonads from Turkey.</title>
        <authorList>
            <person name="Dillon M."/>
            <person name="Ruiz-Bedoya T."/>
            <person name="Bendalovic-Torma C."/>
            <person name="Guttman K.M."/>
            <person name="Kwak H."/>
            <person name="Middleton M.A."/>
            <person name="Wang P.W."/>
            <person name="Horuz S."/>
            <person name="Aysan Y."/>
            <person name="Guttman D.S."/>
        </authorList>
    </citation>
    <scope>NUCLEOTIDE SEQUENCE [LARGE SCALE GENOMIC DNA]</scope>
    <source>
        <strain evidence="2 9">S4_EA_3a</strain>
    </source>
</reference>
<dbReference type="EMBL" id="JAAQWE010000009">
    <property type="protein sequence ID" value="NMX97350.1"/>
    <property type="molecule type" value="Genomic_DNA"/>
</dbReference>
<evidence type="ECO:0000313" key="9">
    <source>
        <dbReference type="Proteomes" id="UP000614123"/>
    </source>
</evidence>
<keyword evidence="1" id="KW-1133">Transmembrane helix</keyword>
<keyword evidence="1" id="KW-0472">Membrane</keyword>
<evidence type="ECO:0000313" key="7">
    <source>
        <dbReference type="Proteomes" id="UP000537729"/>
    </source>
</evidence>
<keyword evidence="1" id="KW-0812">Transmembrane</keyword>
<dbReference type="EMBL" id="JAEILD010000063">
    <property type="protein sequence ID" value="MBI6650019.1"/>
    <property type="molecule type" value="Genomic_DNA"/>
</dbReference>
<proteinExistence type="predicted"/>
<protein>
    <submittedName>
        <fullName evidence="5">Uncharacterized protein</fullName>
    </submittedName>
</protein>
<evidence type="ECO:0000313" key="2">
    <source>
        <dbReference type="EMBL" id="MBI6650019.1"/>
    </source>
</evidence>
<dbReference type="Proteomes" id="UP000614123">
    <property type="component" value="Unassembled WGS sequence"/>
</dbReference>
<evidence type="ECO:0000313" key="8">
    <source>
        <dbReference type="Proteomes" id="UP000552560"/>
    </source>
</evidence>
<evidence type="ECO:0000313" key="6">
    <source>
        <dbReference type="Proteomes" id="UP000298274"/>
    </source>
</evidence>
<accession>A0A0R3B633</accession>
<gene>
    <name evidence="5" type="ORF">E4167_22500</name>
    <name evidence="4" type="ORF">HBO38_18495</name>
    <name evidence="3" type="ORF">HBO43_12165</name>
    <name evidence="2" type="ORF">YA0849_13510</name>
</gene>
<keyword evidence="9" id="KW-1185">Reference proteome</keyword>
<evidence type="ECO:0000313" key="3">
    <source>
        <dbReference type="EMBL" id="NMX97350.1"/>
    </source>
</evidence>
<reference evidence="6" key="1">
    <citation type="submission" date="2019-04" db="EMBL/GenBank/DDBJ databases">
        <title>Complete genome sequence of Pseudomonas veronii strain PVy, a versatile degrader capable of using multiple contaminants as sole carbon sources.</title>
        <authorList>
            <person name="Lopez-Echartea E."/>
            <person name="Ridl J."/>
            <person name="Pajer P."/>
            <person name="Strejcek M."/>
            <person name="Suman J."/>
            <person name="Uhlik O."/>
        </authorList>
    </citation>
    <scope>NUCLEOTIDE SEQUENCE [LARGE SCALE GENOMIC DNA]</scope>
    <source>
        <strain evidence="6">Pvy</strain>
    </source>
</reference>
<reference evidence="7 8" key="2">
    <citation type="journal article" date="2020" name="Front. Microbiol.">
        <title>Genetic Organization of the aprX-lipA2 Operon Affects the Proteolytic Potential of Pseudomonas Species in Milk.</title>
        <authorList>
            <person name="Maier C."/>
            <person name="Huptas C."/>
            <person name="von Neubeck M."/>
            <person name="Scherer S."/>
            <person name="Wenning M."/>
            <person name="Lucking G."/>
        </authorList>
    </citation>
    <scope>NUCLEOTIDE SEQUENCE [LARGE SCALE GENOMIC DNA]</scope>
    <source>
        <strain evidence="4 7">DSM 16272</strain>
        <strain evidence="3 8">WS 4671</strain>
    </source>
</reference>
<evidence type="ECO:0000313" key="4">
    <source>
        <dbReference type="EMBL" id="NMY10427.1"/>
    </source>
</evidence>
<evidence type="ECO:0000313" key="5">
    <source>
        <dbReference type="EMBL" id="QCG67217.1"/>
    </source>
</evidence>
<dbReference type="Proteomes" id="UP000298274">
    <property type="component" value="Chromosome"/>
</dbReference>
<dbReference type="EMBL" id="JAAQWG010000026">
    <property type="protein sequence ID" value="NMY10427.1"/>
    <property type="molecule type" value="Genomic_DNA"/>
</dbReference>
<evidence type="ECO:0000256" key="1">
    <source>
        <dbReference type="SAM" id="Phobius"/>
    </source>
</evidence>
<dbReference type="AlphaFoldDB" id="A0A0R3B633"/>
<dbReference type="EMBL" id="CP039631">
    <property type="protein sequence ID" value="QCG67217.1"/>
    <property type="molecule type" value="Genomic_DNA"/>
</dbReference>
<organism evidence="5 6">
    <name type="scientific">Pseudomonas veronii</name>
    <dbReference type="NCBI Taxonomy" id="76761"/>
    <lineage>
        <taxon>Bacteria</taxon>
        <taxon>Pseudomonadati</taxon>
        <taxon>Pseudomonadota</taxon>
        <taxon>Gammaproteobacteria</taxon>
        <taxon>Pseudomonadales</taxon>
        <taxon>Pseudomonadaceae</taxon>
        <taxon>Pseudomonas</taxon>
    </lineage>
</organism>
<feature type="transmembrane region" description="Helical" evidence="1">
    <location>
        <begin position="47"/>
        <end position="67"/>
    </location>
</feature>
<name>A0A0R3B633_PSEVE</name>
<sequence>MQHKRSNTMHPLMFNALLWLCGVALLYLAKAVMELFLGPISETWIDLTLVLTAYLLLFVLDPIRTRINRRMRKRARRRQACQDTGADA</sequence>
<dbReference type="Proteomes" id="UP000552560">
    <property type="component" value="Unassembled WGS sequence"/>
</dbReference>
<dbReference type="OrthoDB" id="7029287at2"/>
<dbReference type="Proteomes" id="UP000537729">
    <property type="component" value="Unassembled WGS sequence"/>
</dbReference>